<feature type="transmembrane region" description="Helical" evidence="5">
    <location>
        <begin position="173"/>
        <end position="196"/>
    </location>
</feature>
<keyword evidence="2 5" id="KW-0812">Transmembrane</keyword>
<name>A0A3B9KZ83_9PROT</name>
<feature type="transmembrane region" description="Helical" evidence="5">
    <location>
        <begin position="12"/>
        <end position="29"/>
    </location>
</feature>
<dbReference type="EMBL" id="DMBR01000093">
    <property type="protein sequence ID" value="HAE93553.1"/>
    <property type="molecule type" value="Genomic_DNA"/>
</dbReference>
<reference evidence="7 8" key="1">
    <citation type="journal article" date="2018" name="Nat. Biotechnol.">
        <title>A standardized bacterial taxonomy based on genome phylogeny substantially revises the tree of life.</title>
        <authorList>
            <person name="Parks D.H."/>
            <person name="Chuvochina M."/>
            <person name="Waite D.W."/>
            <person name="Rinke C."/>
            <person name="Skarshewski A."/>
            <person name="Chaumeil P.A."/>
            <person name="Hugenholtz P."/>
        </authorList>
    </citation>
    <scope>NUCLEOTIDE SEQUENCE [LARGE SCALE GENOMIC DNA]</scope>
    <source>
        <strain evidence="7">UBA8557</strain>
    </source>
</reference>
<dbReference type="Pfam" id="PF04116">
    <property type="entry name" value="FA_hydroxylase"/>
    <property type="match status" value="1"/>
</dbReference>
<comment type="caution">
    <text evidence="7">The sequence shown here is derived from an EMBL/GenBank/DDBJ whole genome shotgun (WGS) entry which is preliminary data.</text>
</comment>
<proteinExistence type="predicted"/>
<feature type="transmembrane region" description="Helical" evidence="5">
    <location>
        <begin position="35"/>
        <end position="55"/>
    </location>
</feature>
<dbReference type="GO" id="GO:0016020">
    <property type="term" value="C:membrane"/>
    <property type="evidence" value="ECO:0007669"/>
    <property type="project" value="UniProtKB-SubCell"/>
</dbReference>
<evidence type="ECO:0000256" key="3">
    <source>
        <dbReference type="ARBA" id="ARBA00022989"/>
    </source>
</evidence>
<evidence type="ECO:0000256" key="4">
    <source>
        <dbReference type="ARBA" id="ARBA00023136"/>
    </source>
</evidence>
<evidence type="ECO:0000256" key="5">
    <source>
        <dbReference type="SAM" id="Phobius"/>
    </source>
</evidence>
<dbReference type="GO" id="GO:0008610">
    <property type="term" value="P:lipid biosynthetic process"/>
    <property type="evidence" value="ECO:0007669"/>
    <property type="project" value="InterPro"/>
</dbReference>
<organism evidence="7 8">
    <name type="scientific">Hyphomonas atlantica</name>
    <dbReference type="NCBI Taxonomy" id="1280948"/>
    <lineage>
        <taxon>Bacteria</taxon>
        <taxon>Pseudomonadati</taxon>
        <taxon>Pseudomonadota</taxon>
        <taxon>Alphaproteobacteria</taxon>
        <taxon>Hyphomonadales</taxon>
        <taxon>Hyphomonadaceae</taxon>
        <taxon>Hyphomonas</taxon>
    </lineage>
</organism>
<evidence type="ECO:0000256" key="1">
    <source>
        <dbReference type="ARBA" id="ARBA00004370"/>
    </source>
</evidence>
<evidence type="ECO:0000313" key="7">
    <source>
        <dbReference type="EMBL" id="HAE93553.1"/>
    </source>
</evidence>
<comment type="subcellular location">
    <subcellularLocation>
        <location evidence="1">Membrane</location>
    </subcellularLocation>
</comment>
<dbReference type="AlphaFoldDB" id="A0A3B9KZ83"/>
<keyword evidence="4 5" id="KW-0472">Membrane</keyword>
<dbReference type="InterPro" id="IPR006694">
    <property type="entry name" value="Fatty_acid_hydroxylase"/>
</dbReference>
<dbReference type="GO" id="GO:0005506">
    <property type="term" value="F:iron ion binding"/>
    <property type="evidence" value="ECO:0007669"/>
    <property type="project" value="InterPro"/>
</dbReference>
<gene>
    <name evidence="7" type="ORF">DCG65_03275</name>
</gene>
<feature type="transmembrane region" description="Helical" evidence="5">
    <location>
        <begin position="108"/>
        <end position="129"/>
    </location>
</feature>
<feature type="transmembrane region" description="Helical" evidence="5">
    <location>
        <begin position="76"/>
        <end position="96"/>
    </location>
</feature>
<dbReference type="Proteomes" id="UP000259173">
    <property type="component" value="Unassembled WGS sequence"/>
</dbReference>
<evidence type="ECO:0000256" key="2">
    <source>
        <dbReference type="ARBA" id="ARBA00022692"/>
    </source>
</evidence>
<sequence length="292" mass="32578">MTALRNATRYLYAPIFFFGFIGAALWMVENDASKLWLAGLLLPVIALSFLAERIAPFEAAWNHSKGDAGRDTLHAIINELSNIAAIAVIPVVAAITTGFDIWPSEWPLWAQLGMTILIADFGITMAHYASHKIEALWRLHAVHHSVERTYGFNGLMKHPLHQAIELTAGTTPLLLMGMPMEIGALLGFAVAIQLMLQHSNVDMRVGPLIYFWAVAPGHRHHHLAHKLKGDVNFGLFTMIWDHVLGTFVKDRPQPRDGELGVAGRPDYPVRYGAQLVEPFRRWDRNDNTLPGD</sequence>
<evidence type="ECO:0000313" key="8">
    <source>
        <dbReference type="Proteomes" id="UP000259173"/>
    </source>
</evidence>
<feature type="domain" description="Fatty acid hydroxylase" evidence="6">
    <location>
        <begin position="115"/>
        <end position="246"/>
    </location>
</feature>
<dbReference type="PANTHER" id="PTHR11863">
    <property type="entry name" value="STEROL DESATURASE"/>
    <property type="match status" value="1"/>
</dbReference>
<protein>
    <submittedName>
        <fullName evidence="7">Fatty acid hydroxylase</fullName>
    </submittedName>
</protein>
<dbReference type="GO" id="GO:0016491">
    <property type="term" value="F:oxidoreductase activity"/>
    <property type="evidence" value="ECO:0007669"/>
    <property type="project" value="InterPro"/>
</dbReference>
<accession>A0A3B9KZ83</accession>
<keyword evidence="3 5" id="KW-1133">Transmembrane helix</keyword>
<evidence type="ECO:0000259" key="6">
    <source>
        <dbReference type="Pfam" id="PF04116"/>
    </source>
</evidence>
<dbReference type="InterPro" id="IPR050307">
    <property type="entry name" value="Sterol_Desaturase_Related"/>
</dbReference>